<comment type="similarity">
    <text evidence="3">Belongs to the UDP-glycosyltransferase family.</text>
</comment>
<evidence type="ECO:0000256" key="2">
    <source>
        <dbReference type="ARBA" id="ARBA00022679"/>
    </source>
</evidence>
<dbReference type="InterPro" id="IPR035595">
    <property type="entry name" value="UDP_glycos_trans_CS"/>
</dbReference>
<dbReference type="Pfam" id="PF00201">
    <property type="entry name" value="UDPGT"/>
    <property type="match status" value="1"/>
</dbReference>
<dbReference type="PROSITE" id="PS00375">
    <property type="entry name" value="UDPGT"/>
    <property type="match status" value="1"/>
</dbReference>
<dbReference type="SUPFAM" id="SSF53756">
    <property type="entry name" value="UDP-Glycosyltransferase/glycogen phosphorylase"/>
    <property type="match status" value="1"/>
</dbReference>
<feature type="non-terminal residue" evidence="4">
    <location>
        <position position="235"/>
    </location>
</feature>
<evidence type="ECO:0000313" key="5">
    <source>
        <dbReference type="Proteomes" id="UP000070444"/>
    </source>
</evidence>
<gene>
    <name evidence="4" type="ORF">CONCODRAFT_22372</name>
</gene>
<dbReference type="CDD" id="cd03784">
    <property type="entry name" value="GT1_Gtf-like"/>
    <property type="match status" value="1"/>
</dbReference>
<protein>
    <submittedName>
        <fullName evidence="4">Glycosyltransferase family 1 protein</fullName>
    </submittedName>
</protein>
<dbReference type="OrthoDB" id="5835829at2759"/>
<evidence type="ECO:0000313" key="4">
    <source>
        <dbReference type="EMBL" id="KXN64925.1"/>
    </source>
</evidence>
<sequence>LGVANSYIGFENARSLSSHIYTIGPILPDTVPTLSSDLQPFFDSHEKILYIAFGSLIKFKNELARNMLEHFQKLLNDGWIDGIVWGGMANTNTNEFPKTYTVDNVEYSTEPLLDGTHEHFKLLKWAPQYSILNHPNTKLFMTHGGLDSIYEAIQSGTPMLAVPYFGDQPRNAALLKEHGIGDYIEWPIDGDALINQKFVNLLDPSNANLKANLEQFKGISKFSSNRKLFAADLME</sequence>
<dbReference type="PANTHER" id="PTHR48043:SF145">
    <property type="entry name" value="FI06409P-RELATED"/>
    <property type="match status" value="1"/>
</dbReference>
<dbReference type="EMBL" id="KQ965062">
    <property type="protein sequence ID" value="KXN64925.1"/>
    <property type="molecule type" value="Genomic_DNA"/>
</dbReference>
<dbReference type="Proteomes" id="UP000070444">
    <property type="component" value="Unassembled WGS sequence"/>
</dbReference>
<keyword evidence="1 3" id="KW-0328">Glycosyltransferase</keyword>
<dbReference type="Gene3D" id="3.40.50.2000">
    <property type="entry name" value="Glycogen Phosphorylase B"/>
    <property type="match status" value="1"/>
</dbReference>
<accession>A0A137NQ86</accession>
<dbReference type="AlphaFoldDB" id="A0A137NQ86"/>
<evidence type="ECO:0000256" key="3">
    <source>
        <dbReference type="RuleBase" id="RU003718"/>
    </source>
</evidence>
<organism evidence="4 5">
    <name type="scientific">Conidiobolus coronatus (strain ATCC 28846 / CBS 209.66 / NRRL 28638)</name>
    <name type="common">Delacroixia coronata</name>
    <dbReference type="NCBI Taxonomy" id="796925"/>
    <lineage>
        <taxon>Eukaryota</taxon>
        <taxon>Fungi</taxon>
        <taxon>Fungi incertae sedis</taxon>
        <taxon>Zoopagomycota</taxon>
        <taxon>Entomophthoromycotina</taxon>
        <taxon>Entomophthoromycetes</taxon>
        <taxon>Entomophthorales</taxon>
        <taxon>Ancylistaceae</taxon>
        <taxon>Conidiobolus</taxon>
    </lineage>
</organism>
<keyword evidence="2 3" id="KW-0808">Transferase</keyword>
<evidence type="ECO:0000256" key="1">
    <source>
        <dbReference type="ARBA" id="ARBA00022676"/>
    </source>
</evidence>
<dbReference type="PANTHER" id="PTHR48043">
    <property type="entry name" value="EG:EG0003.4 PROTEIN-RELATED"/>
    <property type="match status" value="1"/>
</dbReference>
<keyword evidence="5" id="KW-1185">Reference proteome</keyword>
<proteinExistence type="inferred from homology"/>
<reference evidence="4 5" key="1">
    <citation type="journal article" date="2015" name="Genome Biol. Evol.">
        <title>Phylogenomic analyses indicate that early fungi evolved digesting cell walls of algal ancestors of land plants.</title>
        <authorList>
            <person name="Chang Y."/>
            <person name="Wang S."/>
            <person name="Sekimoto S."/>
            <person name="Aerts A.L."/>
            <person name="Choi C."/>
            <person name="Clum A."/>
            <person name="LaButti K.M."/>
            <person name="Lindquist E.A."/>
            <person name="Yee Ngan C."/>
            <person name="Ohm R.A."/>
            <person name="Salamov A.A."/>
            <person name="Grigoriev I.V."/>
            <person name="Spatafora J.W."/>
            <person name="Berbee M.L."/>
        </authorList>
    </citation>
    <scope>NUCLEOTIDE SEQUENCE [LARGE SCALE GENOMIC DNA]</scope>
    <source>
        <strain evidence="4 5">NRRL 28638</strain>
    </source>
</reference>
<name>A0A137NQ86_CONC2</name>
<dbReference type="GO" id="GO:0008194">
    <property type="term" value="F:UDP-glycosyltransferase activity"/>
    <property type="evidence" value="ECO:0007669"/>
    <property type="project" value="InterPro"/>
</dbReference>
<dbReference type="InterPro" id="IPR002213">
    <property type="entry name" value="UDP_glucos_trans"/>
</dbReference>
<dbReference type="InterPro" id="IPR050271">
    <property type="entry name" value="UDP-glycosyltransferase"/>
</dbReference>
<feature type="non-terminal residue" evidence="4">
    <location>
        <position position="1"/>
    </location>
</feature>